<dbReference type="PRINTS" id="PR01874">
    <property type="entry name" value="DNAREPAIRADA"/>
</dbReference>
<accession>A0A7W7Y2C0</accession>
<dbReference type="GO" id="GO:0008270">
    <property type="term" value="F:zinc ion binding"/>
    <property type="evidence" value="ECO:0007669"/>
    <property type="project" value="UniProtKB-KW"/>
</dbReference>
<dbReference type="InterPro" id="IPR041166">
    <property type="entry name" value="Rubredoxin_2"/>
</dbReference>
<keyword evidence="6 13" id="KW-0862">Zinc</keyword>
<evidence type="ECO:0000256" key="3">
    <source>
        <dbReference type="ARBA" id="ARBA00022763"/>
    </source>
</evidence>
<sequence length="455" mass="49258">MAKAKSAFQCQECGTTLPRWSGKCPECQQWGTISEERVPLVTASSGKKAIHQPLVKQRLNEIDSSMEQQRIPTEMKEFNRVMGGGIVPGSMILLGGDPGIGKSTLTMQIAGDISCSRLSVLYISGEESPQQLKMRSQRLGVEGYNITVCTSTSLEEVLALQSQLEPDLLIVDSIQTLASNDIESAPGTVSQIRHATAMLMNIAKLHNMAVILVGHVTKEGVLAGPRALEHLVDVVLYFEGDRFQNFRILRGVKNRFGSTNEVGVFEMGAQGLMEVANPSEMLLAEKPSDSSGSVATATIEGSRPLIVEIQSLVSSSYFGNPVRSTIGIERSRVGMVLAVLEKRLGINISNNDIYTNIIGGLKISETSADLAVAASLVSSFRNQPIPADTLLFGEIGLTGEIRSVSQPDVRLQEARKLGFHHFIIPWHSAKKIPPSNDKGVVGVSSVEQMIDHLLR</sequence>
<dbReference type="GO" id="GO:0000725">
    <property type="term" value="P:recombinational repair"/>
    <property type="evidence" value="ECO:0007669"/>
    <property type="project" value="UniProtKB-UniRule"/>
</dbReference>
<dbReference type="Pfam" id="PF18073">
    <property type="entry name" value="Zn_ribbon_LapB"/>
    <property type="match status" value="1"/>
</dbReference>
<dbReference type="GO" id="GO:0140664">
    <property type="term" value="F:ATP-dependent DNA damage sensor activity"/>
    <property type="evidence" value="ECO:0007669"/>
    <property type="project" value="InterPro"/>
</dbReference>
<comment type="function">
    <text evidence="13">DNA-dependent ATPase involved in processing of recombination intermediates, plays a role in repairing DNA breaks. Stimulates the branch migration of RecA-mediated strand transfer reactions, allowing the 3' invading strand to extend heteroduplex DNA faster. Binds ssDNA in the presence of ADP but not other nucleotides, has ATPase activity that is stimulated by ssDNA and various branched DNA structures, but inhibited by SSB. Does not have RecA's homology-searching function.</text>
</comment>
<feature type="short sequence motif" description="RadA KNRFG motif" evidence="11">
    <location>
        <begin position="253"/>
        <end position="257"/>
    </location>
</feature>
<evidence type="ECO:0000313" key="16">
    <source>
        <dbReference type="Proteomes" id="UP000528322"/>
    </source>
</evidence>
<evidence type="ECO:0000259" key="14">
    <source>
        <dbReference type="PROSITE" id="PS50162"/>
    </source>
</evidence>
<evidence type="ECO:0000256" key="6">
    <source>
        <dbReference type="ARBA" id="ARBA00022833"/>
    </source>
</evidence>
<keyword evidence="5" id="KW-0378">Hydrolase</keyword>
<dbReference type="GO" id="GO:0005829">
    <property type="term" value="C:cytosol"/>
    <property type="evidence" value="ECO:0007669"/>
    <property type="project" value="TreeGrafter"/>
</dbReference>
<dbReference type="HAMAP" id="MF_01498">
    <property type="entry name" value="RadA_bact"/>
    <property type="match status" value="1"/>
</dbReference>
<dbReference type="InterPro" id="IPR027417">
    <property type="entry name" value="P-loop_NTPase"/>
</dbReference>
<evidence type="ECO:0000256" key="2">
    <source>
        <dbReference type="ARBA" id="ARBA00022741"/>
    </source>
</evidence>
<evidence type="ECO:0000256" key="10">
    <source>
        <dbReference type="ARBA" id="ARBA00023204"/>
    </source>
</evidence>
<evidence type="ECO:0000313" key="15">
    <source>
        <dbReference type="EMBL" id="MBB5020768.1"/>
    </source>
</evidence>
<evidence type="ECO:0000256" key="12">
    <source>
        <dbReference type="NCBIfam" id="TIGR00416"/>
    </source>
</evidence>
<dbReference type="PANTHER" id="PTHR32472:SF10">
    <property type="entry name" value="DNA REPAIR PROTEIN RADA-LIKE PROTEIN"/>
    <property type="match status" value="1"/>
</dbReference>
<evidence type="ECO:0000256" key="1">
    <source>
        <dbReference type="ARBA" id="ARBA00022723"/>
    </source>
</evidence>
<keyword evidence="8 11" id="KW-0346">Stress response</keyword>
<dbReference type="RefSeq" id="WP_183728186.1">
    <property type="nucleotide sequence ID" value="NZ_JACHID010000001.1"/>
</dbReference>
<evidence type="ECO:0000256" key="7">
    <source>
        <dbReference type="ARBA" id="ARBA00022840"/>
    </source>
</evidence>
<evidence type="ECO:0000256" key="13">
    <source>
        <dbReference type="RuleBase" id="RU003555"/>
    </source>
</evidence>
<dbReference type="InterPro" id="IPR014721">
    <property type="entry name" value="Ribsml_uS5_D2-typ_fold_subgr"/>
</dbReference>
<comment type="function">
    <text evidence="11">Plays a role in repairing double-strand DNA breaks, probably involving stabilizing or processing branched DNA or blocked replication forks.</text>
</comment>
<organism evidence="15 16">
    <name type="scientific">Desulfurispira natronophila</name>
    <dbReference type="NCBI Taxonomy" id="682562"/>
    <lineage>
        <taxon>Bacteria</taxon>
        <taxon>Pseudomonadati</taxon>
        <taxon>Chrysiogenota</taxon>
        <taxon>Chrysiogenia</taxon>
        <taxon>Chrysiogenales</taxon>
        <taxon>Chrysiogenaceae</taxon>
        <taxon>Desulfurispira</taxon>
    </lineage>
</organism>
<dbReference type="SUPFAM" id="SSF52540">
    <property type="entry name" value="P-loop containing nucleoside triphosphate hydrolases"/>
    <property type="match status" value="1"/>
</dbReference>
<name>A0A7W7Y2C0_9BACT</name>
<dbReference type="Proteomes" id="UP000528322">
    <property type="component" value="Unassembled WGS sequence"/>
</dbReference>
<evidence type="ECO:0000256" key="4">
    <source>
        <dbReference type="ARBA" id="ARBA00022771"/>
    </source>
</evidence>
<dbReference type="Gene3D" id="3.30.230.10">
    <property type="match status" value="1"/>
</dbReference>
<dbReference type="CDD" id="cd01121">
    <property type="entry name" value="RadA_SMS_N"/>
    <property type="match status" value="1"/>
</dbReference>
<dbReference type="InterPro" id="IPR020588">
    <property type="entry name" value="RecA_ATP-bd"/>
</dbReference>
<feature type="region of interest" description="Lon-protease-like" evidence="11">
    <location>
        <begin position="352"/>
        <end position="455"/>
    </location>
</feature>
<dbReference type="GO" id="GO:0005524">
    <property type="term" value="F:ATP binding"/>
    <property type="evidence" value="ECO:0007669"/>
    <property type="project" value="UniProtKB-UniRule"/>
</dbReference>
<dbReference type="GO" id="GO:0016787">
    <property type="term" value="F:hydrolase activity"/>
    <property type="evidence" value="ECO:0007669"/>
    <property type="project" value="UniProtKB-KW"/>
</dbReference>
<keyword evidence="3 11" id="KW-0227">DNA damage</keyword>
<keyword evidence="7 11" id="KW-0067">ATP-binding</keyword>
<evidence type="ECO:0000256" key="5">
    <source>
        <dbReference type="ARBA" id="ARBA00022801"/>
    </source>
</evidence>
<keyword evidence="4 13" id="KW-0863">Zinc-finger</keyword>
<dbReference type="InterPro" id="IPR004504">
    <property type="entry name" value="DNA_repair_RadA"/>
</dbReference>
<dbReference type="InterPro" id="IPR020568">
    <property type="entry name" value="Ribosomal_Su5_D2-typ_SF"/>
</dbReference>
<dbReference type="FunFam" id="3.40.50.300:FF:000050">
    <property type="entry name" value="DNA repair protein RadA"/>
    <property type="match status" value="1"/>
</dbReference>
<dbReference type="PROSITE" id="PS50162">
    <property type="entry name" value="RECA_2"/>
    <property type="match status" value="1"/>
</dbReference>
<evidence type="ECO:0000256" key="8">
    <source>
        <dbReference type="ARBA" id="ARBA00023016"/>
    </source>
</evidence>
<dbReference type="SMART" id="SM00382">
    <property type="entry name" value="AAA"/>
    <property type="match status" value="1"/>
</dbReference>
<dbReference type="InterPro" id="IPR003593">
    <property type="entry name" value="AAA+_ATPase"/>
</dbReference>
<dbReference type="SUPFAM" id="SSF54211">
    <property type="entry name" value="Ribosomal protein S5 domain 2-like"/>
    <property type="match status" value="1"/>
</dbReference>
<keyword evidence="2 11" id="KW-0547">Nucleotide-binding</keyword>
<dbReference type="GO" id="GO:0003684">
    <property type="term" value="F:damaged DNA binding"/>
    <property type="evidence" value="ECO:0007669"/>
    <property type="project" value="InterPro"/>
</dbReference>
<comment type="domain">
    <text evidence="11">The middle region has homology to RecA with ATPase motifs including the RadA KNRFG motif, while the C-terminus is homologous to Lon protease.</text>
</comment>
<keyword evidence="1 11" id="KW-0479">Metal-binding</keyword>
<comment type="caution">
    <text evidence="15">The sequence shown here is derived from an EMBL/GenBank/DDBJ whole genome shotgun (WGS) entry which is preliminary data.</text>
</comment>
<reference evidence="15 16" key="1">
    <citation type="submission" date="2020-08" db="EMBL/GenBank/DDBJ databases">
        <title>Genomic Encyclopedia of Type Strains, Phase IV (KMG-IV): sequencing the most valuable type-strain genomes for metagenomic binning, comparative biology and taxonomic classification.</title>
        <authorList>
            <person name="Goeker M."/>
        </authorList>
    </citation>
    <scope>NUCLEOTIDE SEQUENCE [LARGE SCALE GENOMIC DNA]</scope>
    <source>
        <strain evidence="15 16">DSM 22071</strain>
    </source>
</reference>
<evidence type="ECO:0000256" key="11">
    <source>
        <dbReference type="HAMAP-Rule" id="MF_01498"/>
    </source>
</evidence>
<dbReference type="EMBL" id="JACHID010000001">
    <property type="protein sequence ID" value="MBB5020768.1"/>
    <property type="molecule type" value="Genomic_DNA"/>
</dbReference>
<dbReference type="PANTHER" id="PTHR32472">
    <property type="entry name" value="DNA REPAIR PROTEIN RADA"/>
    <property type="match status" value="1"/>
</dbReference>
<gene>
    <name evidence="11" type="primary">radA</name>
    <name evidence="15" type="ORF">HNR37_000071</name>
</gene>
<comment type="similarity">
    <text evidence="11 13">Belongs to the RecA family. RadA subfamily.</text>
</comment>
<dbReference type="NCBIfam" id="TIGR00416">
    <property type="entry name" value="sms"/>
    <property type="match status" value="1"/>
</dbReference>
<evidence type="ECO:0000256" key="9">
    <source>
        <dbReference type="ARBA" id="ARBA00023125"/>
    </source>
</evidence>
<dbReference type="Pfam" id="PF13481">
    <property type="entry name" value="AAA_25"/>
    <property type="match status" value="1"/>
</dbReference>
<keyword evidence="10 11" id="KW-0234">DNA repair</keyword>
<protein>
    <recommendedName>
        <fullName evidence="11 12">DNA repair protein RadA</fullName>
    </recommendedName>
</protein>
<feature type="domain" description="RecA family profile 1" evidence="14">
    <location>
        <begin position="67"/>
        <end position="216"/>
    </location>
</feature>
<dbReference type="AlphaFoldDB" id="A0A7W7Y2C0"/>
<keyword evidence="9 11" id="KW-0238">DNA-binding</keyword>
<dbReference type="Gene3D" id="3.40.50.300">
    <property type="entry name" value="P-loop containing nucleotide triphosphate hydrolases"/>
    <property type="match status" value="1"/>
</dbReference>
<feature type="binding site" evidence="11">
    <location>
        <begin position="96"/>
        <end position="103"/>
    </location>
    <ligand>
        <name>ATP</name>
        <dbReference type="ChEBI" id="CHEBI:30616"/>
    </ligand>
</feature>
<keyword evidence="16" id="KW-1185">Reference proteome</keyword>
<proteinExistence type="inferred from homology"/>
<dbReference type="Pfam" id="PF13541">
    <property type="entry name" value="ChlI"/>
    <property type="match status" value="1"/>
</dbReference>